<feature type="region of interest" description="Disordered" evidence="1">
    <location>
        <begin position="310"/>
        <end position="359"/>
    </location>
</feature>
<dbReference type="Gramene" id="Mp3g22850.1">
    <property type="protein sequence ID" value="Mp3g22850.1.cds"/>
    <property type="gene ID" value="Mp3g22850"/>
</dbReference>
<feature type="compositionally biased region" description="Low complexity" evidence="1">
    <location>
        <begin position="108"/>
        <end position="117"/>
    </location>
</feature>
<feature type="region of interest" description="Disordered" evidence="1">
    <location>
        <begin position="1"/>
        <end position="191"/>
    </location>
</feature>
<evidence type="ECO:0000256" key="1">
    <source>
        <dbReference type="SAM" id="MobiDB-lite"/>
    </source>
</evidence>
<feature type="compositionally biased region" description="Basic residues" evidence="1">
    <location>
        <begin position="162"/>
        <end position="184"/>
    </location>
</feature>
<name>A0A2R6XBN9_MARPO</name>
<feature type="compositionally biased region" description="Polar residues" evidence="1">
    <location>
        <begin position="47"/>
        <end position="58"/>
    </location>
</feature>
<feature type="region of interest" description="Disordered" evidence="1">
    <location>
        <begin position="268"/>
        <end position="287"/>
    </location>
</feature>
<evidence type="ECO:0000313" key="3">
    <source>
        <dbReference type="Proteomes" id="UP000244005"/>
    </source>
</evidence>
<dbReference type="EMBL" id="KZ772696">
    <property type="protein sequence ID" value="PTQ43546.1"/>
    <property type="molecule type" value="Genomic_DNA"/>
</dbReference>
<keyword evidence="3" id="KW-1185">Reference proteome</keyword>
<gene>
    <name evidence="2" type="ORF">MARPO_0024s0062</name>
</gene>
<dbReference type="Proteomes" id="UP000244005">
    <property type="component" value="Unassembled WGS sequence"/>
</dbReference>
<reference evidence="3" key="1">
    <citation type="journal article" date="2017" name="Cell">
        <title>Insights into land plant evolution garnered from the Marchantia polymorpha genome.</title>
        <authorList>
            <person name="Bowman J.L."/>
            <person name="Kohchi T."/>
            <person name="Yamato K.T."/>
            <person name="Jenkins J."/>
            <person name="Shu S."/>
            <person name="Ishizaki K."/>
            <person name="Yamaoka S."/>
            <person name="Nishihama R."/>
            <person name="Nakamura Y."/>
            <person name="Berger F."/>
            <person name="Adam C."/>
            <person name="Aki S.S."/>
            <person name="Althoff F."/>
            <person name="Araki T."/>
            <person name="Arteaga-Vazquez M.A."/>
            <person name="Balasubrmanian S."/>
            <person name="Barry K."/>
            <person name="Bauer D."/>
            <person name="Boehm C.R."/>
            <person name="Briginshaw L."/>
            <person name="Caballero-Perez J."/>
            <person name="Catarino B."/>
            <person name="Chen F."/>
            <person name="Chiyoda S."/>
            <person name="Chovatia M."/>
            <person name="Davies K.M."/>
            <person name="Delmans M."/>
            <person name="Demura T."/>
            <person name="Dierschke T."/>
            <person name="Dolan L."/>
            <person name="Dorantes-Acosta A.E."/>
            <person name="Eklund D.M."/>
            <person name="Florent S.N."/>
            <person name="Flores-Sandoval E."/>
            <person name="Fujiyama A."/>
            <person name="Fukuzawa H."/>
            <person name="Galik B."/>
            <person name="Grimanelli D."/>
            <person name="Grimwood J."/>
            <person name="Grossniklaus U."/>
            <person name="Hamada T."/>
            <person name="Haseloff J."/>
            <person name="Hetherington A.J."/>
            <person name="Higo A."/>
            <person name="Hirakawa Y."/>
            <person name="Hundley H.N."/>
            <person name="Ikeda Y."/>
            <person name="Inoue K."/>
            <person name="Inoue S.I."/>
            <person name="Ishida S."/>
            <person name="Jia Q."/>
            <person name="Kakita M."/>
            <person name="Kanazawa T."/>
            <person name="Kawai Y."/>
            <person name="Kawashima T."/>
            <person name="Kennedy M."/>
            <person name="Kinose K."/>
            <person name="Kinoshita T."/>
            <person name="Kohara Y."/>
            <person name="Koide E."/>
            <person name="Komatsu K."/>
            <person name="Kopischke S."/>
            <person name="Kubo M."/>
            <person name="Kyozuka J."/>
            <person name="Lagercrantz U."/>
            <person name="Lin S.S."/>
            <person name="Lindquist E."/>
            <person name="Lipzen A.M."/>
            <person name="Lu C.W."/>
            <person name="De Luna E."/>
            <person name="Martienssen R.A."/>
            <person name="Minamino N."/>
            <person name="Mizutani M."/>
            <person name="Mizutani M."/>
            <person name="Mochizuki N."/>
            <person name="Monte I."/>
            <person name="Mosher R."/>
            <person name="Nagasaki H."/>
            <person name="Nakagami H."/>
            <person name="Naramoto S."/>
            <person name="Nishitani K."/>
            <person name="Ohtani M."/>
            <person name="Okamoto T."/>
            <person name="Okumura M."/>
            <person name="Phillips J."/>
            <person name="Pollak B."/>
            <person name="Reinders A."/>
            <person name="Rovekamp M."/>
            <person name="Sano R."/>
            <person name="Sawa S."/>
            <person name="Schmid M.W."/>
            <person name="Shirakawa M."/>
            <person name="Solano R."/>
            <person name="Spunde A."/>
            <person name="Suetsugu N."/>
            <person name="Sugano S."/>
            <person name="Sugiyama A."/>
            <person name="Sun R."/>
            <person name="Suzuki Y."/>
            <person name="Takenaka M."/>
            <person name="Takezawa D."/>
            <person name="Tomogane H."/>
            <person name="Tsuzuki M."/>
            <person name="Ueda T."/>
            <person name="Umeda M."/>
            <person name="Ward J.M."/>
            <person name="Watanabe Y."/>
            <person name="Yazaki K."/>
            <person name="Yokoyama R."/>
            <person name="Yoshitake Y."/>
            <person name="Yotsui I."/>
            <person name="Zachgo S."/>
            <person name="Schmutz J."/>
        </authorList>
    </citation>
    <scope>NUCLEOTIDE SEQUENCE [LARGE SCALE GENOMIC DNA]</scope>
    <source>
        <strain evidence="3">Tak-1</strain>
    </source>
</reference>
<evidence type="ECO:0000313" key="2">
    <source>
        <dbReference type="EMBL" id="PTQ43546.1"/>
    </source>
</evidence>
<accession>A0A2R6XBN9</accession>
<protein>
    <submittedName>
        <fullName evidence="2">Uncharacterized protein</fullName>
    </submittedName>
</protein>
<feature type="compositionally biased region" description="Pro residues" evidence="1">
    <location>
        <begin position="62"/>
        <end position="72"/>
    </location>
</feature>
<feature type="compositionally biased region" description="Basic and acidic residues" evidence="1">
    <location>
        <begin position="89"/>
        <end position="104"/>
    </location>
</feature>
<proteinExistence type="predicted"/>
<feature type="compositionally biased region" description="Basic and acidic residues" evidence="1">
    <location>
        <begin position="310"/>
        <end position="342"/>
    </location>
</feature>
<feature type="compositionally biased region" description="Basic and acidic residues" evidence="1">
    <location>
        <begin position="150"/>
        <end position="161"/>
    </location>
</feature>
<sequence length="359" mass="38196">MGKPKAPAGHGSGPRLRPCSKTLGTRRTPARSLAGPAAGHRLGLNSYLPQGSSPTLKTRVNPDPPSRPPPPHAAAGRYSARPTPARNTPETEPKGSVSPRHEDDLAGDSSEISSSDSTPAPPQNQGRRGIITAGSPRTKARAVAGSARSGDSEDRRPACRGERRRRRRKALSGTRTHKDHRRSRPASGTVSSRRFRSLLSLLAVACPVPSRRGLSRGRAGGRAGWLAGAAGGCCSSAWLNDWALRCRCSLASQANLWGFGAHGPSAAASLRGRERQEEEEEAREGDGNPVRFTSCCRSCLRDLARLEGGQESKHAGREGGREERRELRCRGEGRGEIRERESAMGAATSEQQVAKAAVA</sequence>
<dbReference type="AlphaFoldDB" id="A0A2R6XBN9"/>
<organism evidence="2 3">
    <name type="scientific">Marchantia polymorpha</name>
    <name type="common">Common liverwort</name>
    <name type="synonym">Marchantia aquatica</name>
    <dbReference type="NCBI Taxonomy" id="3197"/>
    <lineage>
        <taxon>Eukaryota</taxon>
        <taxon>Viridiplantae</taxon>
        <taxon>Streptophyta</taxon>
        <taxon>Embryophyta</taxon>
        <taxon>Marchantiophyta</taxon>
        <taxon>Marchantiopsida</taxon>
        <taxon>Marchantiidae</taxon>
        <taxon>Marchantiales</taxon>
        <taxon>Marchantiaceae</taxon>
        <taxon>Marchantia</taxon>
    </lineage>
</organism>